<gene>
    <name evidence="1" type="ordered locus">AOLE_18950</name>
</gene>
<protein>
    <submittedName>
        <fullName evidence="1">Uncharacterized protein</fullName>
    </submittedName>
</protein>
<dbReference type="AlphaFoldDB" id="A0AAN0UF14"/>
<sequence length="414" mass="47101">MAKYYPYVVLETNVKPSLLKYRLYVYNTVKNKAETSILFTSKEFKKVGNNLYQTRSAEIDGSKLGIENIRDCVILFDLYRLSISGKEALVLSNYILPDKIESYPSANFSQNTKISKVKYNEATYMTKVVKEVKSKNTFQLNLSRDRVFQCIDPGCKPGEAKDPFSKLQIEAGLQARLNEPLPDQFDASLCGPAAYFFCLINLSPTKYKFAVKQLWETGKTRIGDLNIEATLDGCRRVKNYYRKNGTPKIPPIDWITLASLRESENIALRLKDPNQEVAGITLWGELINWFKKSGFLGIQTFPFYINGYNPSLINELNQYAGTGYYVVSLISASLLSSGSSSGTQSFPDHWIVWTDKLRQSNGQPITNTTDPYKTEVQLQAFSWGENKQQLKPNLSLYDFEKAVFFALIVKRESF</sequence>
<dbReference type="Proteomes" id="UP000000392">
    <property type="component" value="Chromosome"/>
</dbReference>
<evidence type="ECO:0000313" key="2">
    <source>
        <dbReference type="Proteomes" id="UP000000392"/>
    </source>
</evidence>
<dbReference type="KEGG" id="acd:AOLE_18950"/>
<organism evidence="1 2">
    <name type="scientific">Acinetobacter oleivorans (strain JCM 16667 / KCTC 23045 / DR1)</name>
    <dbReference type="NCBI Taxonomy" id="436717"/>
    <lineage>
        <taxon>Bacteria</taxon>
        <taxon>Pseudomonadati</taxon>
        <taxon>Pseudomonadota</taxon>
        <taxon>Gammaproteobacteria</taxon>
        <taxon>Moraxellales</taxon>
        <taxon>Moraxellaceae</taxon>
        <taxon>Acinetobacter</taxon>
    </lineage>
</organism>
<accession>A0AAN0UF14</accession>
<dbReference type="RefSeq" id="WP_013199234.1">
    <property type="nucleotide sequence ID" value="NC_014259.1"/>
</dbReference>
<evidence type="ECO:0000313" key="1">
    <source>
        <dbReference type="EMBL" id="ADI92672.1"/>
    </source>
</evidence>
<name>A0AAN0UF14_ACISD</name>
<proteinExistence type="predicted"/>
<dbReference type="GeneID" id="9384240"/>
<dbReference type="EMBL" id="CP002080">
    <property type="protein sequence ID" value="ADI92672.1"/>
    <property type="molecule type" value="Genomic_DNA"/>
</dbReference>
<reference evidence="1 2" key="1">
    <citation type="journal article" date="2010" name="J. Bacteriol.">
        <title>Complete genome sequence of the diesel-degrading Acinetobacter sp. strain DR1.</title>
        <authorList>
            <person name="Jung J."/>
            <person name="Baek J.H."/>
            <person name="Park W."/>
        </authorList>
    </citation>
    <scope>NUCLEOTIDE SEQUENCE [LARGE SCALE GENOMIC DNA]</scope>
    <source>
        <strain evidence="2">JCM 16667 / KCTC 23045 / DR1</strain>
    </source>
</reference>